<organism evidence="3 4">
    <name type="scientific">Pythium oligandrum</name>
    <name type="common">Mycoparasitic fungus</name>
    <dbReference type="NCBI Taxonomy" id="41045"/>
    <lineage>
        <taxon>Eukaryota</taxon>
        <taxon>Sar</taxon>
        <taxon>Stramenopiles</taxon>
        <taxon>Oomycota</taxon>
        <taxon>Peronosporomycetes</taxon>
        <taxon>Pythiales</taxon>
        <taxon>Pythiaceae</taxon>
        <taxon>Pythium</taxon>
    </lineage>
</organism>
<evidence type="ECO:0000259" key="2">
    <source>
        <dbReference type="Pfam" id="PF10382"/>
    </source>
</evidence>
<feature type="domain" description="5'-3' DNA helicase ZGRF1-like N-terminal" evidence="2">
    <location>
        <begin position="16"/>
        <end position="86"/>
    </location>
</feature>
<feature type="compositionally biased region" description="Polar residues" evidence="1">
    <location>
        <begin position="145"/>
        <end position="155"/>
    </location>
</feature>
<evidence type="ECO:0000256" key="1">
    <source>
        <dbReference type="SAM" id="MobiDB-lite"/>
    </source>
</evidence>
<dbReference type="OrthoDB" id="6513042at2759"/>
<dbReference type="AlphaFoldDB" id="A0A8K1CR57"/>
<sequence length="216" mass="24166">MVKLCNLLGGASEAYYECMYTKHKTQKRKVWHDGFVALHASRRLVLYEEQPPDGKVLDEAKMTVYDWDRKDEEHIDIPKFLVEIINETPIQIEGSNGSSEPHGLAARLNGASSMESTSYQEHQRAPSNPSVPAKPAIRSKFKSPTIGNQGNNNVSAPYRPAHLSKKPMPGHRGPTPTNAPDPFDFARNPTSEWHYEPNAISRTPDEVAALWFGSDE</sequence>
<feature type="compositionally biased region" description="Polar residues" evidence="1">
    <location>
        <begin position="111"/>
        <end position="130"/>
    </location>
</feature>
<protein>
    <recommendedName>
        <fullName evidence="2">5'-3' DNA helicase ZGRF1-like N-terminal domain-containing protein</fullName>
    </recommendedName>
</protein>
<dbReference type="EMBL" id="SPLM01000005">
    <property type="protein sequence ID" value="TMW67167.1"/>
    <property type="molecule type" value="Genomic_DNA"/>
</dbReference>
<comment type="caution">
    <text evidence="3">The sequence shown here is derived from an EMBL/GenBank/DDBJ whole genome shotgun (WGS) entry which is preliminary data.</text>
</comment>
<dbReference type="Pfam" id="PF10382">
    <property type="entry name" value="ZGRF1-like_N"/>
    <property type="match status" value="1"/>
</dbReference>
<evidence type="ECO:0000313" key="4">
    <source>
        <dbReference type="Proteomes" id="UP000794436"/>
    </source>
</evidence>
<reference evidence="3" key="1">
    <citation type="submission" date="2019-03" db="EMBL/GenBank/DDBJ databases">
        <title>Long read genome sequence of the mycoparasitic Pythium oligandrum ATCC 38472 isolated from sugarbeet rhizosphere.</title>
        <authorList>
            <person name="Gaulin E."/>
        </authorList>
    </citation>
    <scope>NUCLEOTIDE SEQUENCE</scope>
    <source>
        <strain evidence="3">ATCC 38472_TT</strain>
    </source>
</reference>
<dbReference type="Proteomes" id="UP000794436">
    <property type="component" value="Unassembled WGS sequence"/>
</dbReference>
<evidence type="ECO:0000313" key="3">
    <source>
        <dbReference type="EMBL" id="TMW67167.1"/>
    </source>
</evidence>
<dbReference type="InterPro" id="IPR018838">
    <property type="entry name" value="ZGRF1-like_N"/>
</dbReference>
<accession>A0A8K1CR57</accession>
<gene>
    <name evidence="3" type="ORF">Poli38472_012283</name>
</gene>
<proteinExistence type="predicted"/>
<feature type="region of interest" description="Disordered" evidence="1">
    <location>
        <begin position="111"/>
        <end position="200"/>
    </location>
</feature>
<keyword evidence="4" id="KW-1185">Reference proteome</keyword>
<name>A0A8K1CR57_PYTOL</name>